<protein>
    <submittedName>
        <fullName evidence="6">DNA-binding transcriptional regulator, GntR family</fullName>
    </submittedName>
</protein>
<dbReference type="PANTHER" id="PTHR43537:SF24">
    <property type="entry name" value="GLUCONATE OPERON TRANSCRIPTIONAL REPRESSOR"/>
    <property type="match status" value="1"/>
</dbReference>
<keyword evidence="2 6" id="KW-0238">DNA-binding</keyword>
<evidence type="ECO:0000313" key="7">
    <source>
        <dbReference type="Proteomes" id="UP000183561"/>
    </source>
</evidence>
<evidence type="ECO:0000256" key="4">
    <source>
        <dbReference type="SAM" id="MobiDB-lite"/>
    </source>
</evidence>
<dbReference type="CDD" id="cd07377">
    <property type="entry name" value="WHTH_GntR"/>
    <property type="match status" value="1"/>
</dbReference>
<dbReference type="Proteomes" id="UP000183561">
    <property type="component" value="Unassembled WGS sequence"/>
</dbReference>
<evidence type="ECO:0000259" key="5">
    <source>
        <dbReference type="PROSITE" id="PS50949"/>
    </source>
</evidence>
<evidence type="ECO:0000313" key="6">
    <source>
        <dbReference type="EMBL" id="SEC73824.1"/>
    </source>
</evidence>
<dbReference type="RefSeq" id="WP_143051421.1">
    <property type="nucleotide sequence ID" value="NZ_FNSV01000005.1"/>
</dbReference>
<evidence type="ECO:0000256" key="1">
    <source>
        <dbReference type="ARBA" id="ARBA00023015"/>
    </source>
</evidence>
<dbReference type="GO" id="GO:0003700">
    <property type="term" value="F:DNA-binding transcription factor activity"/>
    <property type="evidence" value="ECO:0007669"/>
    <property type="project" value="InterPro"/>
</dbReference>
<evidence type="ECO:0000256" key="3">
    <source>
        <dbReference type="ARBA" id="ARBA00023163"/>
    </source>
</evidence>
<dbReference type="InterPro" id="IPR036388">
    <property type="entry name" value="WH-like_DNA-bd_sf"/>
</dbReference>
<feature type="domain" description="HTH gntR-type" evidence="5">
    <location>
        <begin position="19"/>
        <end position="86"/>
    </location>
</feature>
<evidence type="ECO:0000256" key="2">
    <source>
        <dbReference type="ARBA" id="ARBA00023125"/>
    </source>
</evidence>
<dbReference type="InterPro" id="IPR000524">
    <property type="entry name" value="Tscrpt_reg_HTH_GntR"/>
</dbReference>
<keyword evidence="7" id="KW-1185">Reference proteome</keyword>
<keyword evidence="3" id="KW-0804">Transcription</keyword>
<name>A0A1H4V099_9NOCA</name>
<dbReference type="InterPro" id="IPR008920">
    <property type="entry name" value="TF_FadR/GntR_C"/>
</dbReference>
<dbReference type="PROSITE" id="PS50949">
    <property type="entry name" value="HTH_GNTR"/>
    <property type="match status" value="1"/>
</dbReference>
<gene>
    <name evidence="6" type="ORF">SAMN04490239_5256</name>
</gene>
<dbReference type="Pfam" id="PF00392">
    <property type="entry name" value="GntR"/>
    <property type="match status" value="1"/>
</dbReference>
<reference evidence="7" key="1">
    <citation type="submission" date="2016-10" db="EMBL/GenBank/DDBJ databases">
        <authorList>
            <person name="Varghese N."/>
            <person name="Submissions S."/>
        </authorList>
    </citation>
    <scope>NUCLEOTIDE SEQUENCE [LARGE SCALE GENOMIC DNA]</scope>
    <source>
        <strain evidence="7">DSM 44498</strain>
    </source>
</reference>
<organism evidence="6 7">
    <name type="scientific">Rhodococcus koreensis</name>
    <dbReference type="NCBI Taxonomy" id="99653"/>
    <lineage>
        <taxon>Bacteria</taxon>
        <taxon>Bacillati</taxon>
        <taxon>Actinomycetota</taxon>
        <taxon>Actinomycetes</taxon>
        <taxon>Mycobacteriales</taxon>
        <taxon>Nocardiaceae</taxon>
        <taxon>Rhodococcus</taxon>
    </lineage>
</organism>
<feature type="region of interest" description="Disordered" evidence="4">
    <location>
        <begin position="1"/>
        <end position="21"/>
    </location>
</feature>
<keyword evidence="1" id="KW-0805">Transcription regulation</keyword>
<dbReference type="GO" id="GO:0003677">
    <property type="term" value="F:DNA binding"/>
    <property type="evidence" value="ECO:0007669"/>
    <property type="project" value="UniProtKB-KW"/>
</dbReference>
<dbReference type="SUPFAM" id="SSF46785">
    <property type="entry name" value="Winged helix' DNA-binding domain"/>
    <property type="match status" value="1"/>
</dbReference>
<dbReference type="Pfam" id="PF07729">
    <property type="entry name" value="FCD"/>
    <property type="match status" value="1"/>
</dbReference>
<dbReference type="SMART" id="SM00895">
    <property type="entry name" value="FCD"/>
    <property type="match status" value="1"/>
</dbReference>
<dbReference type="Gene3D" id="1.20.120.530">
    <property type="entry name" value="GntR ligand-binding domain-like"/>
    <property type="match status" value="1"/>
</dbReference>
<proteinExistence type="predicted"/>
<dbReference type="AlphaFoldDB" id="A0A1H4V099"/>
<dbReference type="InterPro" id="IPR011711">
    <property type="entry name" value="GntR_C"/>
</dbReference>
<dbReference type="OrthoDB" id="8680240at2"/>
<accession>A0A1H4V099</accession>
<dbReference type="Gene3D" id="1.10.10.10">
    <property type="entry name" value="Winged helix-like DNA-binding domain superfamily/Winged helix DNA-binding domain"/>
    <property type="match status" value="1"/>
</dbReference>
<sequence length="239" mass="26610">MVLAAGADPDNEGGPDSGANRTLQAYHDLRALILSGHYEPDSRLTESGLTTQLQVSRGTIRSVLARLAQEGYVTTEANRSARTRSFSVDEAIEILETRAVLESALAAKAAERATEADIAAMTETCKRMWDLQVPGGREEYWNLNRKFHEQVKRAARQATLTRFVDSLLYPLVMQQYRDADRRANPRTDSVREHEAILAAIVTHNPESAAAAMRHHLSSARRALQLNFPTSDDQRDLRKG</sequence>
<dbReference type="SUPFAM" id="SSF48008">
    <property type="entry name" value="GntR ligand-binding domain-like"/>
    <property type="match status" value="1"/>
</dbReference>
<dbReference type="SMART" id="SM00345">
    <property type="entry name" value="HTH_GNTR"/>
    <property type="match status" value="1"/>
</dbReference>
<dbReference type="InterPro" id="IPR036390">
    <property type="entry name" value="WH_DNA-bd_sf"/>
</dbReference>
<dbReference type="PANTHER" id="PTHR43537">
    <property type="entry name" value="TRANSCRIPTIONAL REGULATOR, GNTR FAMILY"/>
    <property type="match status" value="1"/>
</dbReference>
<dbReference type="EMBL" id="FNSV01000005">
    <property type="protein sequence ID" value="SEC73824.1"/>
    <property type="molecule type" value="Genomic_DNA"/>
</dbReference>